<feature type="compositionally biased region" description="Polar residues" evidence="1">
    <location>
        <begin position="134"/>
        <end position="150"/>
    </location>
</feature>
<proteinExistence type="predicted"/>
<sequence>MAMTNRDRGGKALELLREGLSPYVERELRRFLGPNVEAEAARLIGEDRYNAGKQLSDLDVAALLKVMWESWNDVFRKTLGFAERSLVSELREWRNQWAHRLRCGQNLSLSDSDPQGLLVKPEVARRQREEEQQTVPAPTGVTSSAATGVTSYAGGESSSPTPAGAPSTTAAPLKRFHGSVALSPLRLGAEAGRIAEEVLAHLSSLPGAQVSVTLEIHVAVPDGVPDQVVRVVMENCRTLKFAVHSFERD</sequence>
<name>H5S8M1_9BACT</name>
<feature type="domain" description="Swt1-like HEPN" evidence="2">
    <location>
        <begin position="11"/>
        <end position="100"/>
    </location>
</feature>
<dbReference type="EMBL" id="AP011630">
    <property type="protein sequence ID" value="BAL52507.1"/>
    <property type="molecule type" value="Genomic_DNA"/>
</dbReference>
<gene>
    <name evidence="3" type="ORF">HGMM_F01E03C08</name>
</gene>
<accession>H5S8M1</accession>
<dbReference type="InterPro" id="IPR041650">
    <property type="entry name" value="HEPN_Swt1"/>
</dbReference>
<feature type="region of interest" description="Disordered" evidence="1">
    <location>
        <begin position="124"/>
        <end position="170"/>
    </location>
</feature>
<evidence type="ECO:0000313" key="3">
    <source>
        <dbReference type="EMBL" id="BAL52507.1"/>
    </source>
</evidence>
<organism evidence="3">
    <name type="scientific">uncultured Bacteroidota bacterium</name>
    <dbReference type="NCBI Taxonomy" id="152509"/>
    <lineage>
        <taxon>Bacteria</taxon>
        <taxon>Pseudomonadati</taxon>
        <taxon>Bacteroidota</taxon>
        <taxon>environmental samples</taxon>
    </lineage>
</organism>
<protein>
    <submittedName>
        <fullName evidence="3">Hypothetical conserved protein</fullName>
    </submittedName>
</protein>
<dbReference type="Pfam" id="PF18731">
    <property type="entry name" value="HEPN_Swt1"/>
    <property type="match status" value="1"/>
</dbReference>
<reference evidence="3" key="1">
    <citation type="journal article" date="2005" name="Environ. Microbiol.">
        <title>Genetic and functional properties of uncultivated thermophilic crenarchaeotes from a subsurface gold mine as revealed by analysis of genome fragments.</title>
        <authorList>
            <person name="Nunoura T."/>
            <person name="Hirayama H."/>
            <person name="Takami H."/>
            <person name="Oida H."/>
            <person name="Nishi S."/>
            <person name="Shimamura S."/>
            <person name="Suzuki Y."/>
            <person name="Inagaki F."/>
            <person name="Takai K."/>
            <person name="Nealson K.H."/>
            <person name="Horikoshi K."/>
        </authorList>
    </citation>
    <scope>NUCLEOTIDE SEQUENCE</scope>
</reference>
<reference evidence="3" key="2">
    <citation type="journal article" date="2012" name="PLoS ONE">
        <title>A Deeply Branching Thermophilic Bacterium with an Ancient Acetyl-CoA Pathway Dominates a Subsurface Ecosystem.</title>
        <authorList>
            <person name="Takami H."/>
            <person name="Noguchi H."/>
            <person name="Takaki Y."/>
            <person name="Uchiyama I."/>
            <person name="Toyoda A."/>
            <person name="Nishi S."/>
            <person name="Chee G.-J."/>
            <person name="Arai W."/>
            <person name="Nunoura T."/>
            <person name="Itoh T."/>
            <person name="Hattori M."/>
            <person name="Takai K."/>
        </authorList>
    </citation>
    <scope>NUCLEOTIDE SEQUENCE</scope>
</reference>
<evidence type="ECO:0000259" key="2">
    <source>
        <dbReference type="Pfam" id="PF18731"/>
    </source>
</evidence>
<feature type="compositionally biased region" description="Low complexity" evidence="1">
    <location>
        <begin position="153"/>
        <end position="170"/>
    </location>
</feature>
<dbReference type="AlphaFoldDB" id="H5S8M1"/>
<evidence type="ECO:0000256" key="1">
    <source>
        <dbReference type="SAM" id="MobiDB-lite"/>
    </source>
</evidence>